<dbReference type="AlphaFoldDB" id="A0A9W9UMF9"/>
<name>A0A9W9UMF9_PENBR</name>
<evidence type="ECO:0000313" key="2">
    <source>
        <dbReference type="Proteomes" id="UP001148299"/>
    </source>
</evidence>
<gene>
    <name evidence="1" type="ORF">N7541_008049</name>
</gene>
<comment type="caution">
    <text evidence="1">The sequence shown here is derived from an EMBL/GenBank/DDBJ whole genome shotgun (WGS) entry which is preliminary data.</text>
</comment>
<evidence type="ECO:0000313" key="1">
    <source>
        <dbReference type="EMBL" id="KAJ5350322.1"/>
    </source>
</evidence>
<dbReference type="Proteomes" id="UP001148299">
    <property type="component" value="Unassembled WGS sequence"/>
</dbReference>
<protein>
    <submittedName>
        <fullName evidence="1">Uncharacterized protein</fullName>
    </submittedName>
</protein>
<keyword evidence="2" id="KW-1185">Reference proteome</keyword>
<reference evidence="1" key="1">
    <citation type="submission" date="2022-12" db="EMBL/GenBank/DDBJ databases">
        <authorList>
            <person name="Petersen C."/>
        </authorList>
    </citation>
    <scope>NUCLEOTIDE SEQUENCE</scope>
    <source>
        <strain evidence="1">IBT 35675</strain>
    </source>
</reference>
<dbReference type="EMBL" id="JAPZBR010000006">
    <property type="protein sequence ID" value="KAJ5350322.1"/>
    <property type="molecule type" value="Genomic_DNA"/>
</dbReference>
<reference evidence="1" key="2">
    <citation type="journal article" date="2023" name="IMA Fungus">
        <title>Comparative genomic study of the Penicillium genus elucidates a diverse pangenome and 15 lateral gene transfer events.</title>
        <authorList>
            <person name="Petersen C."/>
            <person name="Sorensen T."/>
            <person name="Nielsen M.R."/>
            <person name="Sondergaard T.E."/>
            <person name="Sorensen J.L."/>
            <person name="Fitzpatrick D.A."/>
            <person name="Frisvad J.C."/>
            <person name="Nielsen K.L."/>
        </authorList>
    </citation>
    <scope>NUCLEOTIDE SEQUENCE</scope>
    <source>
        <strain evidence="1">IBT 35675</strain>
    </source>
</reference>
<sequence>MAEDRIAVDPDLYTTDGPYYPDDWQSQVVYNSLHCNF</sequence>
<organism evidence="1 2">
    <name type="scientific">Penicillium brevicompactum</name>
    <dbReference type="NCBI Taxonomy" id="5074"/>
    <lineage>
        <taxon>Eukaryota</taxon>
        <taxon>Fungi</taxon>
        <taxon>Dikarya</taxon>
        <taxon>Ascomycota</taxon>
        <taxon>Pezizomycotina</taxon>
        <taxon>Eurotiomycetes</taxon>
        <taxon>Eurotiomycetidae</taxon>
        <taxon>Eurotiales</taxon>
        <taxon>Aspergillaceae</taxon>
        <taxon>Penicillium</taxon>
    </lineage>
</organism>
<accession>A0A9W9UMF9</accession>
<proteinExistence type="predicted"/>